<keyword evidence="2" id="KW-1185">Reference proteome</keyword>
<dbReference type="Proteomes" id="UP000886998">
    <property type="component" value="Unassembled WGS sequence"/>
</dbReference>
<evidence type="ECO:0000313" key="1">
    <source>
        <dbReference type="EMBL" id="GFY50672.1"/>
    </source>
</evidence>
<sequence length="88" mass="9808">MNHQEDPGRMQLLYVNQDTLSNLYLSLGRPMCGEPMITDLFAFIAGDQATCRQVIRTPSPIPSGEDHQYSAIDHPLPMAHIVQAAEEN</sequence>
<gene>
    <name evidence="1" type="primary">NCL1_30669</name>
    <name evidence="1" type="ORF">TNIN_342781</name>
</gene>
<accession>A0A8X7C1R8</accession>
<dbReference type="AlphaFoldDB" id="A0A8X7C1R8"/>
<proteinExistence type="predicted"/>
<reference evidence="1" key="1">
    <citation type="submission" date="2020-08" db="EMBL/GenBank/DDBJ databases">
        <title>Multicomponent nature underlies the extraordinary mechanical properties of spider dragline silk.</title>
        <authorList>
            <person name="Kono N."/>
            <person name="Nakamura H."/>
            <person name="Mori M."/>
            <person name="Yoshida Y."/>
            <person name="Ohtoshi R."/>
            <person name="Malay A.D."/>
            <person name="Moran D.A.P."/>
            <person name="Tomita M."/>
            <person name="Numata K."/>
            <person name="Arakawa K."/>
        </authorList>
    </citation>
    <scope>NUCLEOTIDE SEQUENCE</scope>
</reference>
<evidence type="ECO:0000313" key="2">
    <source>
        <dbReference type="Proteomes" id="UP000886998"/>
    </source>
</evidence>
<name>A0A8X7C1R8_9ARAC</name>
<comment type="caution">
    <text evidence="1">The sequence shown here is derived from an EMBL/GenBank/DDBJ whole genome shotgun (WGS) entry which is preliminary data.</text>
</comment>
<organism evidence="1 2">
    <name type="scientific">Trichonephila inaurata madagascariensis</name>
    <dbReference type="NCBI Taxonomy" id="2747483"/>
    <lineage>
        <taxon>Eukaryota</taxon>
        <taxon>Metazoa</taxon>
        <taxon>Ecdysozoa</taxon>
        <taxon>Arthropoda</taxon>
        <taxon>Chelicerata</taxon>
        <taxon>Arachnida</taxon>
        <taxon>Araneae</taxon>
        <taxon>Araneomorphae</taxon>
        <taxon>Entelegynae</taxon>
        <taxon>Araneoidea</taxon>
        <taxon>Nephilidae</taxon>
        <taxon>Trichonephila</taxon>
        <taxon>Trichonephila inaurata</taxon>
    </lineage>
</organism>
<dbReference type="EMBL" id="BMAV01007632">
    <property type="protein sequence ID" value="GFY50672.1"/>
    <property type="molecule type" value="Genomic_DNA"/>
</dbReference>
<protein>
    <submittedName>
        <fullName evidence="1">Uncharacterized protein</fullName>
    </submittedName>
</protein>